<organism evidence="2 3">
    <name type="scientific">Habropoda laboriosa</name>
    <dbReference type="NCBI Taxonomy" id="597456"/>
    <lineage>
        <taxon>Eukaryota</taxon>
        <taxon>Metazoa</taxon>
        <taxon>Ecdysozoa</taxon>
        <taxon>Arthropoda</taxon>
        <taxon>Hexapoda</taxon>
        <taxon>Insecta</taxon>
        <taxon>Pterygota</taxon>
        <taxon>Neoptera</taxon>
        <taxon>Endopterygota</taxon>
        <taxon>Hymenoptera</taxon>
        <taxon>Apocrita</taxon>
        <taxon>Aculeata</taxon>
        <taxon>Apoidea</taxon>
        <taxon>Anthophila</taxon>
        <taxon>Apidae</taxon>
        <taxon>Habropoda</taxon>
    </lineage>
</organism>
<keyword evidence="1" id="KW-0812">Transmembrane</keyword>
<evidence type="ECO:0000256" key="1">
    <source>
        <dbReference type="SAM" id="Phobius"/>
    </source>
</evidence>
<keyword evidence="1" id="KW-1133">Transmembrane helix</keyword>
<dbReference type="AlphaFoldDB" id="A0A0L7R3N7"/>
<reference evidence="2 3" key="1">
    <citation type="submission" date="2015-07" db="EMBL/GenBank/DDBJ databases">
        <title>The genome of Habropoda laboriosa.</title>
        <authorList>
            <person name="Pan H."/>
            <person name="Kapheim K."/>
        </authorList>
    </citation>
    <scope>NUCLEOTIDE SEQUENCE [LARGE SCALE GENOMIC DNA]</scope>
    <source>
        <strain evidence="2">0110345459</strain>
    </source>
</reference>
<name>A0A0L7R3N7_9HYME</name>
<evidence type="ECO:0000313" key="3">
    <source>
        <dbReference type="Proteomes" id="UP000053825"/>
    </source>
</evidence>
<keyword evidence="3" id="KW-1185">Reference proteome</keyword>
<proteinExistence type="predicted"/>
<accession>A0A0L7R3N7</accession>
<protein>
    <submittedName>
        <fullName evidence="2">Uncharacterized protein</fullName>
    </submittedName>
</protein>
<dbReference type="Proteomes" id="UP000053825">
    <property type="component" value="Unassembled WGS sequence"/>
</dbReference>
<dbReference type="EMBL" id="KQ414663">
    <property type="protein sequence ID" value="KOC65449.1"/>
    <property type="molecule type" value="Genomic_DNA"/>
</dbReference>
<gene>
    <name evidence="2" type="ORF">WH47_10028</name>
</gene>
<evidence type="ECO:0000313" key="2">
    <source>
        <dbReference type="EMBL" id="KOC65449.1"/>
    </source>
</evidence>
<sequence>MQCNLEFSRGNGVAEAIGNWGFSNRISSAGNELQRINYLFNKMDCLKTSKPIMCVKYNCMYDPEAWYVKPSPEKCKPIWTFPMKRPLITYSSTSDAILTSNLNSIGSDLLYPIPGRSYVLQGVCIQIFTCFSFTFYCSVTFFYIYTVCFT</sequence>
<dbReference type="OrthoDB" id="7676726at2759"/>
<keyword evidence="1" id="KW-0472">Membrane</keyword>
<feature type="transmembrane region" description="Helical" evidence="1">
    <location>
        <begin position="118"/>
        <end position="145"/>
    </location>
</feature>